<name>A0A918XT71_9PROT</name>
<dbReference type="AlphaFoldDB" id="A0A918XT71"/>
<evidence type="ECO:0000313" key="1">
    <source>
        <dbReference type="EMBL" id="GHD51527.1"/>
    </source>
</evidence>
<dbReference type="RefSeq" id="WP_189990197.1">
    <property type="nucleotide sequence ID" value="NZ_BMZS01000005.1"/>
</dbReference>
<dbReference type="Proteomes" id="UP000630353">
    <property type="component" value="Unassembled WGS sequence"/>
</dbReference>
<gene>
    <name evidence="1" type="ORF">GCM10017083_26080</name>
</gene>
<comment type="caution">
    <text evidence="1">The sequence shown here is derived from an EMBL/GenBank/DDBJ whole genome shotgun (WGS) entry which is preliminary data.</text>
</comment>
<protein>
    <submittedName>
        <fullName evidence="1">Uncharacterized protein</fullName>
    </submittedName>
</protein>
<organism evidence="1 2">
    <name type="scientific">Thalassobaculum fulvum</name>
    <dbReference type="NCBI Taxonomy" id="1633335"/>
    <lineage>
        <taxon>Bacteria</taxon>
        <taxon>Pseudomonadati</taxon>
        <taxon>Pseudomonadota</taxon>
        <taxon>Alphaproteobacteria</taxon>
        <taxon>Rhodospirillales</taxon>
        <taxon>Thalassobaculaceae</taxon>
        <taxon>Thalassobaculum</taxon>
    </lineage>
</organism>
<evidence type="ECO:0000313" key="2">
    <source>
        <dbReference type="Proteomes" id="UP000630353"/>
    </source>
</evidence>
<reference evidence="1" key="2">
    <citation type="submission" date="2020-09" db="EMBL/GenBank/DDBJ databases">
        <authorList>
            <person name="Sun Q."/>
            <person name="Kim S."/>
        </authorList>
    </citation>
    <scope>NUCLEOTIDE SEQUENCE</scope>
    <source>
        <strain evidence="1">KCTC 42651</strain>
    </source>
</reference>
<accession>A0A918XT71</accession>
<sequence>MSDYDPRAIEGASTDWPAVIDGPAPGVPIRTPAELCGRAAGPVEIAAANENAPLADDDGDSGSQLFDQLPRVIREAVDEWATKLMAQPWRFRREVMTHFAKVFADQFEANIPDMTEEAYEGLREIGFTCLLERLDDGKPVADLHQARIYLDSVHDHHKLAARVFLGRTGPRQLALN</sequence>
<keyword evidence="2" id="KW-1185">Reference proteome</keyword>
<reference evidence="1" key="1">
    <citation type="journal article" date="2014" name="Int. J. Syst. Evol. Microbiol.">
        <title>Complete genome sequence of Corynebacterium casei LMG S-19264T (=DSM 44701T), isolated from a smear-ripened cheese.</title>
        <authorList>
            <consortium name="US DOE Joint Genome Institute (JGI-PGF)"/>
            <person name="Walter F."/>
            <person name="Albersmeier A."/>
            <person name="Kalinowski J."/>
            <person name="Ruckert C."/>
        </authorList>
    </citation>
    <scope>NUCLEOTIDE SEQUENCE</scope>
    <source>
        <strain evidence="1">KCTC 42651</strain>
    </source>
</reference>
<proteinExistence type="predicted"/>
<dbReference type="EMBL" id="BMZS01000005">
    <property type="protein sequence ID" value="GHD51527.1"/>
    <property type="molecule type" value="Genomic_DNA"/>
</dbReference>